<dbReference type="EMBL" id="JAULSW010000012">
    <property type="protein sequence ID" value="KAK3366533.1"/>
    <property type="molecule type" value="Genomic_DNA"/>
</dbReference>
<accession>A0AAE0JY72</accession>
<reference evidence="1" key="2">
    <citation type="submission" date="2023-06" db="EMBL/GenBank/DDBJ databases">
        <authorList>
            <consortium name="Lawrence Berkeley National Laboratory"/>
            <person name="Haridas S."/>
            <person name="Hensen N."/>
            <person name="Bonometti L."/>
            <person name="Westerberg I."/>
            <person name="Brannstrom I.O."/>
            <person name="Guillou S."/>
            <person name="Cros-Aarteil S."/>
            <person name="Calhoun S."/>
            <person name="Kuo A."/>
            <person name="Mondo S."/>
            <person name="Pangilinan J."/>
            <person name="Riley R."/>
            <person name="LaButti K."/>
            <person name="Andreopoulos B."/>
            <person name="Lipzen A."/>
            <person name="Chen C."/>
            <person name="Yanf M."/>
            <person name="Daum C."/>
            <person name="Ng V."/>
            <person name="Clum A."/>
            <person name="Steindorff A."/>
            <person name="Ohm R."/>
            <person name="Martin F."/>
            <person name="Silar P."/>
            <person name="Natvig D."/>
            <person name="Lalanne C."/>
            <person name="Gautier V."/>
            <person name="Ament-velasquez S.L."/>
            <person name="Kruys A."/>
            <person name="Hutchinson M.I."/>
            <person name="Powell A.J."/>
            <person name="Barry K."/>
            <person name="Miller A.N."/>
            <person name="Grigoriev I.V."/>
            <person name="Debuchy R."/>
            <person name="Gladieux P."/>
            <person name="Thoren M.H."/>
            <person name="Johannesson H."/>
        </authorList>
    </citation>
    <scope>NUCLEOTIDE SEQUENCE</scope>
    <source>
        <strain evidence="1">CBS 232.78</strain>
    </source>
</reference>
<evidence type="ECO:0000313" key="1">
    <source>
        <dbReference type="EMBL" id="KAK3366533.1"/>
    </source>
</evidence>
<reference evidence="1" key="1">
    <citation type="journal article" date="2023" name="Mol. Phylogenet. Evol.">
        <title>Genome-scale phylogeny and comparative genomics of the fungal order Sordariales.</title>
        <authorList>
            <person name="Hensen N."/>
            <person name="Bonometti L."/>
            <person name="Westerberg I."/>
            <person name="Brannstrom I.O."/>
            <person name="Guillou S."/>
            <person name="Cros-Aarteil S."/>
            <person name="Calhoun S."/>
            <person name="Haridas S."/>
            <person name="Kuo A."/>
            <person name="Mondo S."/>
            <person name="Pangilinan J."/>
            <person name="Riley R."/>
            <person name="LaButti K."/>
            <person name="Andreopoulos B."/>
            <person name="Lipzen A."/>
            <person name="Chen C."/>
            <person name="Yan M."/>
            <person name="Daum C."/>
            <person name="Ng V."/>
            <person name="Clum A."/>
            <person name="Steindorff A."/>
            <person name="Ohm R.A."/>
            <person name="Martin F."/>
            <person name="Silar P."/>
            <person name="Natvig D.O."/>
            <person name="Lalanne C."/>
            <person name="Gautier V."/>
            <person name="Ament-Velasquez S.L."/>
            <person name="Kruys A."/>
            <person name="Hutchinson M.I."/>
            <person name="Powell A.J."/>
            <person name="Barry K."/>
            <person name="Miller A.N."/>
            <person name="Grigoriev I.V."/>
            <person name="Debuchy R."/>
            <person name="Gladieux P."/>
            <person name="Hiltunen Thoren M."/>
            <person name="Johannesson H."/>
        </authorList>
    </citation>
    <scope>NUCLEOTIDE SEQUENCE</scope>
    <source>
        <strain evidence="1">CBS 232.78</strain>
    </source>
</reference>
<evidence type="ECO:0000313" key="2">
    <source>
        <dbReference type="Proteomes" id="UP001285441"/>
    </source>
</evidence>
<name>A0AAE0JY72_9PEZI</name>
<proteinExistence type="predicted"/>
<keyword evidence="2" id="KW-1185">Reference proteome</keyword>
<organism evidence="1 2">
    <name type="scientific">Podospora didyma</name>
    <dbReference type="NCBI Taxonomy" id="330526"/>
    <lineage>
        <taxon>Eukaryota</taxon>
        <taxon>Fungi</taxon>
        <taxon>Dikarya</taxon>
        <taxon>Ascomycota</taxon>
        <taxon>Pezizomycotina</taxon>
        <taxon>Sordariomycetes</taxon>
        <taxon>Sordariomycetidae</taxon>
        <taxon>Sordariales</taxon>
        <taxon>Podosporaceae</taxon>
        <taxon>Podospora</taxon>
    </lineage>
</organism>
<protein>
    <submittedName>
        <fullName evidence="1">Uncharacterized protein</fullName>
    </submittedName>
</protein>
<sequence length="120" mass="13924">MPLRIRRALSDLPCSLSLLYLYRQTLLYSKFRERSSFATMGFLLRYNISELLFGGVLQLITLPYHRFFTYNTLRPVQDMVRHAARGVDPTSPDRQSLHAILVSWRSRKNDELGFVAVAVC</sequence>
<gene>
    <name evidence="1" type="ORF">B0H63DRAFT_92239</name>
</gene>
<dbReference type="Proteomes" id="UP001285441">
    <property type="component" value="Unassembled WGS sequence"/>
</dbReference>
<comment type="caution">
    <text evidence="1">The sequence shown here is derived from an EMBL/GenBank/DDBJ whole genome shotgun (WGS) entry which is preliminary data.</text>
</comment>
<dbReference type="AlphaFoldDB" id="A0AAE0JY72"/>